<name>A0A024UTK8_9STRA</name>
<gene>
    <name evidence="2" type="ORF">H310_00204</name>
</gene>
<protein>
    <submittedName>
        <fullName evidence="2">Uncharacterized protein</fullName>
    </submittedName>
</protein>
<proteinExistence type="predicted"/>
<dbReference type="OrthoDB" id="60290at2759"/>
<dbReference type="RefSeq" id="XP_008861105.1">
    <property type="nucleotide sequence ID" value="XM_008862883.1"/>
</dbReference>
<organism evidence="2">
    <name type="scientific">Aphanomyces invadans</name>
    <dbReference type="NCBI Taxonomy" id="157072"/>
    <lineage>
        <taxon>Eukaryota</taxon>
        <taxon>Sar</taxon>
        <taxon>Stramenopiles</taxon>
        <taxon>Oomycota</taxon>
        <taxon>Saprolegniomycetes</taxon>
        <taxon>Saprolegniales</taxon>
        <taxon>Verrucalvaceae</taxon>
        <taxon>Aphanomyces</taxon>
    </lineage>
</organism>
<feature type="region of interest" description="Disordered" evidence="1">
    <location>
        <begin position="31"/>
        <end position="59"/>
    </location>
</feature>
<dbReference type="PANTHER" id="PTHR37066:SF1">
    <property type="entry name" value="LNS2_PITP DOMAIN-CONTAINING PROTEIN"/>
    <property type="match status" value="1"/>
</dbReference>
<dbReference type="GeneID" id="20077254"/>
<evidence type="ECO:0000313" key="2">
    <source>
        <dbReference type="EMBL" id="ETW09694.1"/>
    </source>
</evidence>
<reference evidence="2" key="1">
    <citation type="submission" date="2013-12" db="EMBL/GenBank/DDBJ databases">
        <title>The Genome Sequence of Aphanomyces invadans NJM9701.</title>
        <authorList>
            <consortium name="The Broad Institute Genomics Platform"/>
            <person name="Russ C."/>
            <person name="Tyler B."/>
            <person name="van West P."/>
            <person name="Dieguez-Uribeondo J."/>
            <person name="Young S.K."/>
            <person name="Zeng Q."/>
            <person name="Gargeya S."/>
            <person name="Fitzgerald M."/>
            <person name="Abouelleil A."/>
            <person name="Alvarado L."/>
            <person name="Chapman S.B."/>
            <person name="Gainer-Dewar J."/>
            <person name="Goldberg J."/>
            <person name="Griggs A."/>
            <person name="Gujja S."/>
            <person name="Hansen M."/>
            <person name="Howarth C."/>
            <person name="Imamovic A."/>
            <person name="Ireland A."/>
            <person name="Larimer J."/>
            <person name="McCowan C."/>
            <person name="Murphy C."/>
            <person name="Pearson M."/>
            <person name="Poon T.W."/>
            <person name="Priest M."/>
            <person name="Roberts A."/>
            <person name="Saif S."/>
            <person name="Shea T."/>
            <person name="Sykes S."/>
            <person name="Wortman J."/>
            <person name="Nusbaum C."/>
            <person name="Birren B."/>
        </authorList>
    </citation>
    <scope>NUCLEOTIDE SEQUENCE [LARGE SCALE GENOMIC DNA]</scope>
    <source>
        <strain evidence="2">NJM9701</strain>
    </source>
</reference>
<dbReference type="VEuPathDB" id="FungiDB:H310_00204"/>
<dbReference type="AlphaFoldDB" id="A0A024UTK8"/>
<evidence type="ECO:0000256" key="1">
    <source>
        <dbReference type="SAM" id="MobiDB-lite"/>
    </source>
</evidence>
<dbReference type="EMBL" id="KI913952">
    <property type="protein sequence ID" value="ETW09694.1"/>
    <property type="molecule type" value="Genomic_DNA"/>
</dbReference>
<accession>A0A024UTK8</accession>
<sequence>MAGKLMSPSDVDRMFELAIVKVEGLLERKTKAATPAKAAAAPNVEREERRSLPQKARAGTAPMHLGSYASYNNQLLLLTLARLVRSEQSQYSKYTTMPPTFVVPARDPWPAHVRGKTVNVNGFRAAKTKDKIHPKIEKKLNAINFVWDLKQHKWDMNLWGLRIYKVCHGDLDIPESFIVQNKDETYPRELWSFALGQWLAKTKARIQDLPEVKKRALTEVGVQWVE</sequence>
<dbReference type="PANTHER" id="PTHR37066">
    <property type="entry name" value="HELICASE-ASSOCIATED"/>
    <property type="match status" value="1"/>
</dbReference>
<feature type="compositionally biased region" description="Low complexity" evidence="1">
    <location>
        <begin position="32"/>
        <end position="42"/>
    </location>
</feature>